<evidence type="ECO:0000256" key="2">
    <source>
        <dbReference type="ARBA" id="ARBA00023002"/>
    </source>
</evidence>
<evidence type="ECO:0000256" key="1">
    <source>
        <dbReference type="ARBA" id="ARBA00006484"/>
    </source>
</evidence>
<dbReference type="RefSeq" id="WP_145367557.1">
    <property type="nucleotide sequence ID" value="NZ_CP036275.1"/>
</dbReference>
<dbReference type="InterPro" id="IPR020904">
    <property type="entry name" value="Sc_DH/Rdtase_CS"/>
</dbReference>
<dbReference type="PANTHER" id="PTHR44169">
    <property type="entry name" value="NADPH-DEPENDENT 1-ACYLDIHYDROXYACETONE PHOSPHATE REDUCTASE"/>
    <property type="match status" value="1"/>
</dbReference>
<evidence type="ECO:0000256" key="3">
    <source>
        <dbReference type="RuleBase" id="RU000363"/>
    </source>
</evidence>
<proteinExistence type="inferred from homology"/>
<evidence type="ECO:0000313" key="6">
    <source>
        <dbReference type="Proteomes" id="UP000320496"/>
    </source>
</evidence>
<comment type="similarity">
    <text evidence="1 3">Belongs to the short-chain dehydrogenases/reductases (SDR) family.</text>
</comment>
<accession>A0A517Z396</accession>
<organism evidence="5 6">
    <name type="scientific">Maioricimonas rarisocia</name>
    <dbReference type="NCBI Taxonomy" id="2528026"/>
    <lineage>
        <taxon>Bacteria</taxon>
        <taxon>Pseudomonadati</taxon>
        <taxon>Planctomycetota</taxon>
        <taxon>Planctomycetia</taxon>
        <taxon>Planctomycetales</taxon>
        <taxon>Planctomycetaceae</taxon>
        <taxon>Maioricimonas</taxon>
    </lineage>
</organism>
<sequence>MAFDVKEKTVLVTGANRGIGKAIVEEALQRGATKVYAAVRRLDSASPLVAEHGDRVVPVRLDLSDPATITAAAQAASDVDVVVNNAGVLKTTKATDADAIESLQYEIDINVYGLIRVAQAFAPVLKDNGGGALVQLNSVVSVKTFPDVTTYCASKAASYAVTQGLRDLLKEQGTLVVSVHPGPIQTDMGVEAGFEDIADSPDVVATAIFDAIAEDRFHVWPDVFARQVGAAYQSFAENVVEADMQENMD</sequence>
<dbReference type="OrthoDB" id="7593130at2"/>
<dbReference type="SMART" id="SM00822">
    <property type="entry name" value="PKS_KR"/>
    <property type="match status" value="1"/>
</dbReference>
<gene>
    <name evidence="5" type="ORF">Mal4_12470</name>
</gene>
<feature type="domain" description="Ketoreductase" evidence="4">
    <location>
        <begin position="8"/>
        <end position="187"/>
    </location>
</feature>
<keyword evidence="6" id="KW-1185">Reference proteome</keyword>
<dbReference type="EMBL" id="CP036275">
    <property type="protein sequence ID" value="QDU36945.1"/>
    <property type="molecule type" value="Genomic_DNA"/>
</dbReference>
<dbReference type="GO" id="GO:0016491">
    <property type="term" value="F:oxidoreductase activity"/>
    <property type="evidence" value="ECO:0007669"/>
    <property type="project" value="UniProtKB-KW"/>
</dbReference>
<dbReference type="InterPro" id="IPR036291">
    <property type="entry name" value="NAD(P)-bd_dom_sf"/>
</dbReference>
<evidence type="ECO:0000313" key="5">
    <source>
        <dbReference type="EMBL" id="QDU36945.1"/>
    </source>
</evidence>
<dbReference type="PRINTS" id="PR00080">
    <property type="entry name" value="SDRFAMILY"/>
</dbReference>
<dbReference type="Gene3D" id="3.40.50.720">
    <property type="entry name" value="NAD(P)-binding Rossmann-like Domain"/>
    <property type="match status" value="1"/>
</dbReference>
<dbReference type="PROSITE" id="PS00061">
    <property type="entry name" value="ADH_SHORT"/>
    <property type="match status" value="1"/>
</dbReference>
<dbReference type="InterPro" id="IPR002347">
    <property type="entry name" value="SDR_fam"/>
</dbReference>
<keyword evidence="2 5" id="KW-0560">Oxidoreductase</keyword>
<evidence type="ECO:0000259" key="4">
    <source>
        <dbReference type="SMART" id="SM00822"/>
    </source>
</evidence>
<dbReference type="NCBIfam" id="NF006120">
    <property type="entry name" value="PRK08264.1-6"/>
    <property type="match status" value="1"/>
</dbReference>
<dbReference type="InterPro" id="IPR057326">
    <property type="entry name" value="KR_dom"/>
</dbReference>
<dbReference type="PRINTS" id="PR00081">
    <property type="entry name" value="GDHRDH"/>
</dbReference>
<dbReference type="EC" id="1.-.-.-" evidence="5"/>
<dbReference type="Pfam" id="PF00106">
    <property type="entry name" value="adh_short"/>
    <property type="match status" value="1"/>
</dbReference>
<dbReference type="Proteomes" id="UP000320496">
    <property type="component" value="Chromosome"/>
</dbReference>
<dbReference type="KEGG" id="mri:Mal4_12470"/>
<protein>
    <submittedName>
        <fullName evidence="5">Putative oxidoreductase</fullName>
        <ecNumber evidence="5">1.-.-.-</ecNumber>
    </submittedName>
</protein>
<name>A0A517Z396_9PLAN</name>
<reference evidence="5 6" key="1">
    <citation type="submission" date="2019-02" db="EMBL/GenBank/DDBJ databases">
        <title>Deep-cultivation of Planctomycetes and their phenomic and genomic characterization uncovers novel biology.</title>
        <authorList>
            <person name="Wiegand S."/>
            <person name="Jogler M."/>
            <person name="Boedeker C."/>
            <person name="Pinto D."/>
            <person name="Vollmers J."/>
            <person name="Rivas-Marin E."/>
            <person name="Kohn T."/>
            <person name="Peeters S.H."/>
            <person name="Heuer A."/>
            <person name="Rast P."/>
            <person name="Oberbeckmann S."/>
            <person name="Bunk B."/>
            <person name="Jeske O."/>
            <person name="Meyerdierks A."/>
            <person name="Storesund J.E."/>
            <person name="Kallscheuer N."/>
            <person name="Luecker S."/>
            <person name="Lage O.M."/>
            <person name="Pohl T."/>
            <person name="Merkel B.J."/>
            <person name="Hornburger P."/>
            <person name="Mueller R.-W."/>
            <person name="Bruemmer F."/>
            <person name="Labrenz M."/>
            <person name="Spormann A.M."/>
            <person name="Op den Camp H."/>
            <person name="Overmann J."/>
            <person name="Amann R."/>
            <person name="Jetten M.S.M."/>
            <person name="Mascher T."/>
            <person name="Medema M.H."/>
            <person name="Devos D.P."/>
            <person name="Kaster A.-K."/>
            <person name="Ovreas L."/>
            <person name="Rohde M."/>
            <person name="Galperin M.Y."/>
            <person name="Jogler C."/>
        </authorList>
    </citation>
    <scope>NUCLEOTIDE SEQUENCE [LARGE SCALE GENOMIC DNA]</scope>
    <source>
        <strain evidence="5 6">Mal4</strain>
    </source>
</reference>
<dbReference type="SUPFAM" id="SSF51735">
    <property type="entry name" value="NAD(P)-binding Rossmann-fold domains"/>
    <property type="match status" value="1"/>
</dbReference>
<dbReference type="AlphaFoldDB" id="A0A517Z396"/>
<dbReference type="PANTHER" id="PTHR44169:SF6">
    <property type="entry name" value="NADPH-DEPENDENT 1-ACYLDIHYDROXYACETONE PHOSPHATE REDUCTASE"/>
    <property type="match status" value="1"/>
</dbReference>